<organism evidence="2 3">
    <name type="scientific">Pallidibacillus pasinlerensis</name>
    <dbReference type="NCBI Taxonomy" id="2703818"/>
    <lineage>
        <taxon>Bacteria</taxon>
        <taxon>Bacillati</taxon>
        <taxon>Bacillota</taxon>
        <taxon>Bacilli</taxon>
        <taxon>Bacillales</taxon>
        <taxon>Bacillaceae</taxon>
        <taxon>Pallidibacillus</taxon>
    </lineage>
</organism>
<dbReference type="Proteomes" id="UP000743899">
    <property type="component" value="Unassembled WGS sequence"/>
</dbReference>
<dbReference type="EMBL" id="JAACYS010000007">
    <property type="protein sequence ID" value="NCU16705.1"/>
    <property type="molecule type" value="Genomic_DNA"/>
</dbReference>
<evidence type="ECO:0000313" key="3">
    <source>
        <dbReference type="Proteomes" id="UP000743899"/>
    </source>
</evidence>
<keyword evidence="3" id="KW-1185">Reference proteome</keyword>
<name>A0ABX0A5K8_9BACI</name>
<evidence type="ECO:0000313" key="2">
    <source>
        <dbReference type="EMBL" id="NCU16705.1"/>
    </source>
</evidence>
<accession>A0ABX0A5K8</accession>
<gene>
    <name evidence="2" type="ORF">GW534_02815</name>
</gene>
<proteinExistence type="predicted"/>
<comment type="caution">
    <text evidence="2">The sequence shown here is derived from an EMBL/GenBank/DDBJ whole genome shotgun (WGS) entry which is preliminary data.</text>
</comment>
<dbReference type="Pfam" id="PF08378">
    <property type="entry name" value="NERD"/>
    <property type="match status" value="1"/>
</dbReference>
<dbReference type="InterPro" id="IPR011528">
    <property type="entry name" value="NERD"/>
</dbReference>
<evidence type="ECO:0000259" key="1">
    <source>
        <dbReference type="PROSITE" id="PS50965"/>
    </source>
</evidence>
<reference evidence="2 3" key="1">
    <citation type="submission" date="2020-01" db="EMBL/GenBank/DDBJ databases">
        <title>A novel Bacillus sp. from Pasinler.</title>
        <authorList>
            <person name="Adiguzel A."/>
            <person name="Ay H."/>
            <person name="Baltaci M.O."/>
        </authorList>
    </citation>
    <scope>NUCLEOTIDE SEQUENCE [LARGE SCALE GENOMIC DNA]</scope>
    <source>
        <strain evidence="2 3">P1</strain>
    </source>
</reference>
<dbReference type="PROSITE" id="PS50965">
    <property type="entry name" value="NERD"/>
    <property type="match status" value="1"/>
</dbReference>
<dbReference type="RefSeq" id="WP_161919542.1">
    <property type="nucleotide sequence ID" value="NZ_JAACYS010000007.1"/>
</dbReference>
<sequence length="323" mass="38232">MILKKREKSQTLQTYEVLLNRLVADNPKREIIENDYSMFLSGYRGEKAIDYPLTYLNEKEYKILHDLRLYDGKHYFQIDTLITSQRMLIPSEIKNYSGVLTFDPIFKQLIRKNNDKEEALPNPVVQVKRQAYHLKQWLEINKFKNIPIVPIVIMANERAVIRLNHTNSEVPRIVTTTYNFPEKIATLERQYSNEIYTKQELRKLTRRLLKQHEPNTKNLLQQYDIPREHIIKGVRCENCLRFGIERGHGIWICGHCGHISKQAHIAGLRDYALLFGPEITIREAMEFLQVSSRYTVRRLLNSLGFVKEISKNRLKYFIDLENL</sequence>
<feature type="domain" description="NERD" evidence="1">
    <location>
        <begin position="41"/>
        <end position="157"/>
    </location>
</feature>
<protein>
    <submittedName>
        <fullName evidence="2">NERD domain-containing protein</fullName>
    </submittedName>
</protein>